<reference evidence="5" key="1">
    <citation type="submission" date="2019-02" db="EMBL/GenBank/DDBJ databases">
        <authorList>
            <person name="Gruber-Vodicka R. H."/>
            <person name="Seah K. B. B."/>
        </authorList>
    </citation>
    <scope>NUCLEOTIDE SEQUENCE</scope>
    <source>
        <strain evidence="6">BECK_BY2</strain>
        <strain evidence="5">BECK_BY3</strain>
    </source>
</reference>
<dbReference type="InterPro" id="IPR051010">
    <property type="entry name" value="BCAA_transport"/>
</dbReference>
<dbReference type="InterPro" id="IPR015917">
    <property type="entry name" value="Pept_C14A"/>
</dbReference>
<keyword evidence="3" id="KW-0732">Signal</keyword>
<dbReference type="PANTHER" id="PTHR30483">
    <property type="entry name" value="LEUCINE-SPECIFIC-BINDING PROTEIN"/>
    <property type="match status" value="1"/>
</dbReference>
<sequence>MKTNSTFKRFRFRERSWEIRRIETYPLSVLARSANMFLLILSLLFLFSFPSLADPARGVALAQDNAYSERRVALVIGNWAYKASPLKNPKNDAADMARALCELGFQVIYKSNASRKEMGKAVQQFGKRIREGGVGLFYYAGHGMQVKGKNHLIPVGAAISDEDDVPFESVDANRVLAKMESARNRLNIVILDACRDNPFARSFRSSGAGLARMDAPTGTLIVYATGPGRVASDGDGRNSPFTKHLLTQMKVPGQKAEEVFKKVRVGVRRDTDNRQTPWEASSLTGDFYFVNAKGAGGIGKPDKKPGGFATSGTADIELAAWNTVQQSKDPDMYRIYLEDYPNGRFVRFAERMIKKLGASSREKTPDRPAVHKPILVGASVAQTGKYARTGQEQLNGIQLWVENINARGGLLGRPVRFMYYDDESRPPIGAKHYEKLITDDRVDLLIGPYSSGITLAASTVAERYGIPMVSAGASASRIWSRGYKNIFGLYTPAEQYMDQVLEFAKSKGLTKVALIYSDTTFPRAVANGVRKKVKKLNMNLVFEEEYGKGSTDFSDMILKIRRKRPDIVIGGSYLPDSMAFTRQAKKNRLRTKIFAFAVGPGLPNFGKQLGADAEGVMGNSQWDPNLDLAGVKEFVRAYKEKHDHLPGYHAAGGYGAGQVVEAAVNRSGSVKPDKVRRALFRLDITTIFGRYKVDSTGKQIEKPAYVIQWIDGKRKLILPGNISETRPIYPFRAW</sequence>
<dbReference type="PRINTS" id="PR00376">
    <property type="entry name" value="IL1BCENZYME"/>
</dbReference>
<dbReference type="GO" id="GO:0006508">
    <property type="term" value="P:proteolysis"/>
    <property type="evidence" value="ECO:0007669"/>
    <property type="project" value="InterPro"/>
</dbReference>
<evidence type="ECO:0000313" key="5">
    <source>
        <dbReference type="EMBL" id="VFK54720.1"/>
    </source>
</evidence>
<dbReference type="InterPro" id="IPR001309">
    <property type="entry name" value="Pept_C14_p20"/>
</dbReference>
<comment type="similarity">
    <text evidence="1">Belongs to the leucine-binding protein family.</text>
</comment>
<dbReference type="Gene3D" id="3.40.50.1460">
    <property type="match status" value="1"/>
</dbReference>
<evidence type="ECO:0000256" key="1">
    <source>
        <dbReference type="ARBA" id="ARBA00010062"/>
    </source>
</evidence>
<dbReference type="AlphaFoldDB" id="A0A450ZLU2"/>
<comment type="similarity">
    <text evidence="2">Belongs to the peptidase C14A family.</text>
</comment>
<evidence type="ECO:0000256" key="2">
    <source>
        <dbReference type="ARBA" id="ARBA00010134"/>
    </source>
</evidence>
<dbReference type="CDD" id="cd06338">
    <property type="entry name" value="PBP1_ABC_ligand_binding-like"/>
    <property type="match status" value="1"/>
</dbReference>
<gene>
    <name evidence="6" type="ORF">BECKTUN1418E_GA0071001_105112</name>
    <name evidence="5" type="ORF">BECKTUN1418F_GA0071002_105113</name>
</gene>
<dbReference type="EMBL" id="CAADFV010000051">
    <property type="protein sequence ID" value="VFK58956.1"/>
    <property type="molecule type" value="Genomic_DNA"/>
</dbReference>
<dbReference type="EMBL" id="CAADFY010000051">
    <property type="protein sequence ID" value="VFK54720.1"/>
    <property type="molecule type" value="Genomic_DNA"/>
</dbReference>
<dbReference type="InterPro" id="IPR029030">
    <property type="entry name" value="Caspase-like_dom_sf"/>
</dbReference>
<evidence type="ECO:0000259" key="4">
    <source>
        <dbReference type="PROSITE" id="PS50208"/>
    </source>
</evidence>
<accession>A0A450ZLU2</accession>
<proteinExistence type="inferred from homology"/>
<name>A0A450ZLU2_9GAMM</name>
<dbReference type="SUPFAM" id="SSF52129">
    <property type="entry name" value="Caspase-like"/>
    <property type="match status" value="1"/>
</dbReference>
<dbReference type="Pfam" id="PF13458">
    <property type="entry name" value="Peripla_BP_6"/>
    <property type="match status" value="1"/>
</dbReference>
<organism evidence="5">
    <name type="scientific">Candidatus Kentrum sp. TUN</name>
    <dbReference type="NCBI Taxonomy" id="2126343"/>
    <lineage>
        <taxon>Bacteria</taxon>
        <taxon>Pseudomonadati</taxon>
        <taxon>Pseudomonadota</taxon>
        <taxon>Gammaproteobacteria</taxon>
        <taxon>Candidatus Kentrum</taxon>
    </lineage>
</organism>
<dbReference type="Gene3D" id="3.40.50.2300">
    <property type="match status" value="2"/>
</dbReference>
<evidence type="ECO:0000256" key="3">
    <source>
        <dbReference type="ARBA" id="ARBA00022729"/>
    </source>
</evidence>
<dbReference type="SUPFAM" id="SSF53822">
    <property type="entry name" value="Periplasmic binding protein-like I"/>
    <property type="match status" value="1"/>
</dbReference>
<dbReference type="PROSITE" id="PS50208">
    <property type="entry name" value="CASPASE_P20"/>
    <property type="match status" value="1"/>
</dbReference>
<protein>
    <submittedName>
        <fullName evidence="5">ABC-type branched-chain amino acid transport system, substrate-binding protein</fullName>
    </submittedName>
</protein>
<feature type="domain" description="Caspase family p20" evidence="4">
    <location>
        <begin position="69"/>
        <end position="198"/>
    </location>
</feature>
<dbReference type="InterPro" id="IPR028082">
    <property type="entry name" value="Peripla_BP_I"/>
</dbReference>
<dbReference type="Pfam" id="PF00656">
    <property type="entry name" value="Peptidase_C14"/>
    <property type="match status" value="1"/>
</dbReference>
<evidence type="ECO:0000313" key="6">
    <source>
        <dbReference type="EMBL" id="VFK58956.1"/>
    </source>
</evidence>
<dbReference type="InterPro" id="IPR011600">
    <property type="entry name" value="Pept_C14_caspase"/>
</dbReference>
<dbReference type="PANTHER" id="PTHR30483:SF37">
    <property type="entry name" value="ABC TRANSPORTER SUBSTRATE-BINDING PROTEIN"/>
    <property type="match status" value="1"/>
</dbReference>
<dbReference type="InterPro" id="IPR028081">
    <property type="entry name" value="Leu-bd"/>
</dbReference>
<dbReference type="GO" id="GO:0004197">
    <property type="term" value="F:cysteine-type endopeptidase activity"/>
    <property type="evidence" value="ECO:0007669"/>
    <property type="project" value="InterPro"/>
</dbReference>